<keyword evidence="1" id="KW-0472">Membrane</keyword>
<organism evidence="3 4">
    <name type="scientific">Besnoitia besnoiti</name>
    <name type="common">Apicomplexan protozoan</name>
    <dbReference type="NCBI Taxonomy" id="94643"/>
    <lineage>
        <taxon>Eukaryota</taxon>
        <taxon>Sar</taxon>
        <taxon>Alveolata</taxon>
        <taxon>Apicomplexa</taxon>
        <taxon>Conoidasida</taxon>
        <taxon>Coccidia</taxon>
        <taxon>Eucoccidiorida</taxon>
        <taxon>Eimeriorina</taxon>
        <taxon>Sarcocystidae</taxon>
        <taxon>Besnoitia</taxon>
    </lineage>
</organism>
<name>A0A2A9MB30_BESBE</name>
<evidence type="ECO:0000313" key="3">
    <source>
        <dbReference type="EMBL" id="PFH32883.1"/>
    </source>
</evidence>
<dbReference type="KEGG" id="bbes:BESB_014960"/>
<protein>
    <recommendedName>
        <fullName evidence="5">Transmembrane protein</fullName>
    </recommendedName>
</protein>
<evidence type="ECO:0000313" key="4">
    <source>
        <dbReference type="Proteomes" id="UP000224006"/>
    </source>
</evidence>
<dbReference type="AlphaFoldDB" id="A0A2A9MB30"/>
<dbReference type="VEuPathDB" id="ToxoDB:BESB_014960"/>
<dbReference type="EMBL" id="NWUJ01000010">
    <property type="protein sequence ID" value="PFH32883.1"/>
    <property type="molecule type" value="Genomic_DNA"/>
</dbReference>
<keyword evidence="1" id="KW-0812">Transmembrane</keyword>
<feature type="signal peptide" evidence="2">
    <location>
        <begin position="1"/>
        <end position="25"/>
    </location>
</feature>
<reference evidence="3 4" key="1">
    <citation type="submission" date="2017-09" db="EMBL/GenBank/DDBJ databases">
        <title>Genome sequencing of Besnoitia besnoiti strain Bb-Ger1.</title>
        <authorList>
            <person name="Schares G."/>
            <person name="Venepally P."/>
            <person name="Lorenzi H.A."/>
        </authorList>
    </citation>
    <scope>NUCLEOTIDE SEQUENCE [LARGE SCALE GENOMIC DNA]</scope>
    <source>
        <strain evidence="3 4">Bb-Ger1</strain>
    </source>
</reference>
<dbReference type="GeneID" id="40306557"/>
<dbReference type="OrthoDB" id="328999at2759"/>
<proteinExistence type="predicted"/>
<gene>
    <name evidence="3" type="ORF">BESB_014960</name>
</gene>
<keyword evidence="1" id="KW-1133">Transmembrane helix</keyword>
<keyword evidence="2" id="KW-0732">Signal</keyword>
<dbReference type="Proteomes" id="UP000224006">
    <property type="component" value="Chromosome IX"/>
</dbReference>
<sequence length="550" mass="60798">MWRRASISLRYFALGASLWLPVALAVAEHGDDARTRKMGKELRDEQGHRIHESAAMPLSNAVMAYELPVSDGGECENAGRGYAPEAAYELILTTREALDDYGILVSSEVGRPVHFTYRDRVAVPPIPDWLSGEAQRDELLKKKFSLQPRDEVVLVQIRGLERALVCGTCFRGGRYSVVQLKSTKRDSHGRKVYTFERLIHPWWRPQILTFSIAAESVIIKGRRQPRVGTRALMACVRSGDIPILFPRFLSSAAHLFKYVPGPFREEVTAQDVAVFSGINSRTAVVKATLTQHGNANPVVHRLRENSSFLFFGTISAASPFQNAFVLGSIKKDSRCTVERSDVAGPVTLFCSEWKSLAEYLAGWAISAARPRKSLLRRVALGAFVAAAVVSGYLAFSGYSRSTVEQMTAMREARFRTEFSTRIRQRYGFDRSLVATFANSADPVNIQLAAASLLQSNLTPGTVTKEVREGCKGLLMRAAGLAGLAAVATAIAAVLSSTLAGKVFRASKARWWLRHRLERQVAGSVERALHGRRKSEREPEKRKGFLFAVVA</sequence>
<dbReference type="RefSeq" id="XP_029216892.1">
    <property type="nucleotide sequence ID" value="XM_029360225.1"/>
</dbReference>
<feature type="transmembrane region" description="Helical" evidence="1">
    <location>
        <begin position="378"/>
        <end position="398"/>
    </location>
</feature>
<feature type="chain" id="PRO_5012382916" description="Transmembrane protein" evidence="2">
    <location>
        <begin position="26"/>
        <end position="550"/>
    </location>
</feature>
<evidence type="ECO:0008006" key="5">
    <source>
        <dbReference type="Google" id="ProtNLM"/>
    </source>
</evidence>
<feature type="transmembrane region" description="Helical" evidence="1">
    <location>
        <begin position="481"/>
        <end position="503"/>
    </location>
</feature>
<accession>A0A2A9MB30</accession>
<evidence type="ECO:0000256" key="2">
    <source>
        <dbReference type="SAM" id="SignalP"/>
    </source>
</evidence>
<evidence type="ECO:0000256" key="1">
    <source>
        <dbReference type="SAM" id="Phobius"/>
    </source>
</evidence>
<comment type="caution">
    <text evidence="3">The sequence shown here is derived from an EMBL/GenBank/DDBJ whole genome shotgun (WGS) entry which is preliminary data.</text>
</comment>
<keyword evidence="4" id="KW-1185">Reference proteome</keyword>